<protein>
    <submittedName>
        <fullName evidence="1">Uncharacterized protein</fullName>
    </submittedName>
</protein>
<name>A0A238H229_9BURK</name>
<accession>A0A238H229</accession>
<proteinExistence type="predicted"/>
<evidence type="ECO:0000313" key="1">
    <source>
        <dbReference type="EMBL" id="SMF99351.1"/>
    </source>
</evidence>
<dbReference type="Proteomes" id="UP000198460">
    <property type="component" value="Unassembled WGS sequence"/>
</dbReference>
<reference evidence="1 2" key="1">
    <citation type="submission" date="2017-04" db="EMBL/GenBank/DDBJ databases">
        <authorList>
            <person name="Afonso C.L."/>
            <person name="Miller P.J."/>
            <person name="Scott M.A."/>
            <person name="Spackman E."/>
            <person name="Goraichik I."/>
            <person name="Dimitrov K.M."/>
            <person name="Suarez D.L."/>
            <person name="Swayne D.E."/>
        </authorList>
    </citation>
    <scope>NUCLEOTIDE SEQUENCE [LARGE SCALE GENOMIC DNA]</scope>
    <source>
        <strain evidence="1">LMG 28154</strain>
    </source>
</reference>
<gene>
    <name evidence="1" type="ORF">BSIN_0081</name>
</gene>
<dbReference type="AlphaFoldDB" id="A0A238H229"/>
<sequence>MASLRSAPRNSHRLIETLFIFSNVCAAQCRTHVNNRHVMPPIGI</sequence>
<organism evidence="1 2">
    <name type="scientific">Burkholderia singularis</name>
    <dbReference type="NCBI Taxonomy" id="1503053"/>
    <lineage>
        <taxon>Bacteria</taxon>
        <taxon>Pseudomonadati</taxon>
        <taxon>Pseudomonadota</taxon>
        <taxon>Betaproteobacteria</taxon>
        <taxon>Burkholderiales</taxon>
        <taxon>Burkholderiaceae</taxon>
        <taxon>Burkholderia</taxon>
        <taxon>pseudomallei group</taxon>
    </lineage>
</organism>
<evidence type="ECO:0000313" key="2">
    <source>
        <dbReference type="Proteomes" id="UP000198460"/>
    </source>
</evidence>
<dbReference type="EMBL" id="FXAN01000040">
    <property type="protein sequence ID" value="SMF99351.1"/>
    <property type="molecule type" value="Genomic_DNA"/>
</dbReference>